<organism evidence="2">
    <name type="scientific">Salmonella enterica subsp. enterica serovar Java</name>
    <dbReference type="NCBI Taxonomy" id="224729"/>
    <lineage>
        <taxon>Bacteria</taxon>
        <taxon>Pseudomonadati</taxon>
        <taxon>Pseudomonadota</taxon>
        <taxon>Gammaproteobacteria</taxon>
        <taxon>Enterobacterales</taxon>
        <taxon>Enterobacteriaceae</taxon>
        <taxon>Salmonella</taxon>
    </lineage>
</organism>
<comment type="caution">
    <text evidence="2">The sequence shown here is derived from an EMBL/GenBank/DDBJ whole genome shotgun (WGS) entry which is preliminary data.</text>
</comment>
<feature type="chain" id="PRO_5040594995" description="Fimbrial protein" evidence="1">
    <location>
        <begin position="23"/>
        <end position="174"/>
    </location>
</feature>
<reference evidence="2" key="1">
    <citation type="submission" date="2018-09" db="EMBL/GenBank/DDBJ databases">
        <authorList>
            <person name="Ashton P.M."/>
            <person name="Dallman T."/>
            <person name="Nair S."/>
            <person name="De Pinna E."/>
            <person name="Peters T."/>
            <person name="Grant K."/>
        </authorList>
    </citation>
    <scope>NUCLEOTIDE SEQUENCE [LARGE SCALE GENOMIC DNA]</scope>
    <source>
        <strain evidence="3">140692</strain>
        <strain evidence="2">412099</strain>
    </source>
</reference>
<name>A0A3Z6QUC1_SALEB</name>
<dbReference type="AlphaFoldDB" id="A0A3Z6QUC1"/>
<feature type="signal peptide" evidence="1">
    <location>
        <begin position="1"/>
        <end position="22"/>
    </location>
</feature>
<proteinExistence type="predicted"/>
<evidence type="ECO:0000256" key="1">
    <source>
        <dbReference type="SAM" id="SignalP"/>
    </source>
</evidence>
<dbReference type="Proteomes" id="UP000839631">
    <property type="component" value="Unassembled WGS sequence"/>
</dbReference>
<dbReference type="EMBL" id="AAHPHN010000151">
    <property type="protein sequence ID" value="EBY8645532.1"/>
    <property type="molecule type" value="Genomic_DNA"/>
</dbReference>
<protein>
    <recommendedName>
        <fullName evidence="4">Fimbrial protein</fullName>
    </recommendedName>
</protein>
<accession>A0A3Z6QUC1</accession>
<dbReference type="EMBL" id="AAAGSE010000121">
    <property type="protein sequence ID" value="EAC0790567.1"/>
    <property type="molecule type" value="Genomic_DNA"/>
</dbReference>
<keyword evidence="1" id="KW-0732">Signal</keyword>
<sequence length="174" mass="17620">MKKLIIAAGIAAAAMASFGASAAAVVGYPSSASVNTTVTGKVGLTIKASGETMNTDEFFVNTQKLGSFSVTIPTEYNNVAGITLGDIHAHNYPDGYMIKISDKTGNINTCTATITGGTAGSIVNSVGEVPINGQQCSFPVNGKSIQLDLTNNGSAGTTDPGVKTITALFTAYSS</sequence>
<evidence type="ECO:0008006" key="4">
    <source>
        <dbReference type="Google" id="ProtNLM"/>
    </source>
</evidence>
<gene>
    <name evidence="2" type="ORF">D6K54_28400</name>
    <name evidence="3" type="ORF">D6S17_29245</name>
</gene>
<evidence type="ECO:0000313" key="2">
    <source>
        <dbReference type="EMBL" id="EAC0790567.1"/>
    </source>
</evidence>
<evidence type="ECO:0000313" key="3">
    <source>
        <dbReference type="EMBL" id="EBY8645532.1"/>
    </source>
</evidence>